<accession>A0A0E2AQY3</accession>
<organism evidence="1 2">
    <name type="scientific">Bacteroides fragilis CL07T12C05</name>
    <dbReference type="NCBI Taxonomy" id="997883"/>
    <lineage>
        <taxon>Bacteria</taxon>
        <taxon>Pseudomonadati</taxon>
        <taxon>Bacteroidota</taxon>
        <taxon>Bacteroidia</taxon>
        <taxon>Bacteroidales</taxon>
        <taxon>Bacteroidaceae</taxon>
        <taxon>Bacteroides</taxon>
    </lineage>
</organism>
<protein>
    <submittedName>
        <fullName evidence="1">Uncharacterized protein</fullName>
    </submittedName>
</protein>
<dbReference type="AlphaFoldDB" id="A0A0E2AQY3"/>
<evidence type="ECO:0000313" key="1">
    <source>
        <dbReference type="EMBL" id="EIY96737.1"/>
    </source>
</evidence>
<gene>
    <name evidence="1" type="ORF">HMPREF1056_02625</name>
</gene>
<dbReference type="Proteomes" id="UP000003879">
    <property type="component" value="Unassembled WGS sequence"/>
</dbReference>
<comment type="caution">
    <text evidence="1">The sequence shown here is derived from an EMBL/GenBank/DDBJ whole genome shotgun (WGS) entry which is preliminary data.</text>
</comment>
<reference evidence="1 2" key="1">
    <citation type="submission" date="2012-02" db="EMBL/GenBank/DDBJ databases">
        <title>The Genome Sequence of Bacteroides fragilis CL07T12C05.</title>
        <authorList>
            <consortium name="The Broad Institute Genome Sequencing Platform"/>
            <person name="Earl A."/>
            <person name="Ward D."/>
            <person name="Feldgarden M."/>
            <person name="Gevers D."/>
            <person name="Zitomersky N.L."/>
            <person name="Coyne M.J."/>
            <person name="Comstock L.E."/>
            <person name="Young S.K."/>
            <person name="Zeng Q."/>
            <person name="Gargeya S."/>
            <person name="Fitzgerald M."/>
            <person name="Haas B."/>
            <person name="Abouelleil A."/>
            <person name="Alvarado L."/>
            <person name="Arachchi H.M."/>
            <person name="Berlin A."/>
            <person name="Chapman S.B."/>
            <person name="Gearin G."/>
            <person name="Goldberg J."/>
            <person name="Griggs A."/>
            <person name="Gujja S."/>
            <person name="Hansen M."/>
            <person name="Heiman D."/>
            <person name="Howarth C."/>
            <person name="Larimer J."/>
            <person name="Lui A."/>
            <person name="MacDonald P.J.P."/>
            <person name="McCowen C."/>
            <person name="Montmayeur A."/>
            <person name="Murphy C."/>
            <person name="Neiman D."/>
            <person name="Pearson M."/>
            <person name="Priest M."/>
            <person name="Roberts A."/>
            <person name="Saif S."/>
            <person name="Shea T."/>
            <person name="Sisk P."/>
            <person name="Stolte C."/>
            <person name="Sykes S."/>
            <person name="Wortman J."/>
            <person name="Nusbaum C."/>
            <person name="Birren B."/>
        </authorList>
    </citation>
    <scope>NUCLEOTIDE SEQUENCE [LARGE SCALE GENOMIC DNA]</scope>
    <source>
        <strain evidence="1 2">CL07T12C05</strain>
    </source>
</reference>
<dbReference type="RefSeq" id="WP_005793688.1">
    <property type="nucleotide sequence ID" value="NZ_JH724215.1"/>
</dbReference>
<dbReference type="HOGENOM" id="CLU_1297740_0_0_10"/>
<sequence length="212" mass="23477">MGYYKNNPGAQRGRKVIDIDASQVLKLLDEIDIENAIPKAERKKILRNAAKITQKAVKEGFKSSVHSDPRKAVQGVKISVYREGMGASVSLNNPKSSRSSKVIRASITRTGGASGILRHRKRSERTEQVDGYWGKDRAMVLRFINKGTIERVAFKRTRSKSGRTANRGVISARGFFRRSVDGAKVTTEQYLADQLNARIVTCARSAGAEVKK</sequence>
<evidence type="ECO:0000313" key="2">
    <source>
        <dbReference type="Proteomes" id="UP000003879"/>
    </source>
</evidence>
<name>A0A0E2AQY3_BACFG</name>
<dbReference type="EMBL" id="AGXN01000012">
    <property type="protein sequence ID" value="EIY96737.1"/>
    <property type="molecule type" value="Genomic_DNA"/>
</dbReference>
<proteinExistence type="predicted"/>
<dbReference type="PATRIC" id="fig|997883.3.peg.2732"/>